<feature type="compositionally biased region" description="Polar residues" evidence="1">
    <location>
        <begin position="58"/>
        <end position="68"/>
    </location>
</feature>
<feature type="region of interest" description="Disordered" evidence="1">
    <location>
        <begin position="1"/>
        <end position="167"/>
    </location>
</feature>
<evidence type="ECO:0000313" key="2">
    <source>
        <dbReference type="EMBL" id="KMS64776.1"/>
    </source>
</evidence>
<feature type="compositionally biased region" description="Basic residues" evidence="1">
    <location>
        <begin position="133"/>
        <end position="147"/>
    </location>
</feature>
<feature type="compositionally biased region" description="Low complexity" evidence="1">
    <location>
        <begin position="26"/>
        <end position="41"/>
    </location>
</feature>
<accession>A0A0J7YME0</accession>
<gene>
    <name evidence="2" type="ORF">BVRB_042780</name>
</gene>
<feature type="compositionally biased region" description="Acidic residues" evidence="1">
    <location>
        <begin position="156"/>
        <end position="167"/>
    </location>
</feature>
<sequence>MFPSTNESVPNLSSTGPSKSLPGTTQNSSLASPQSLNSSSSDAAVEPVLTGPKEESVHSVNSGQSSNHSFEDSGSKHPKSKDAELSKSKEDSKKKSKSDDDSDSGKYHLKGGKPVSNEDEDYDGDDEESTQEHHRRSGSKGSHKKEKHSSQRNDKEDDDESEDNEDD</sequence>
<reference evidence="2 3" key="1">
    <citation type="journal article" date="2014" name="Nature">
        <title>The genome of the recently domesticated crop plant sugar beet (Beta vulgaris).</title>
        <authorList>
            <person name="Dohm J.C."/>
            <person name="Minoche A.E."/>
            <person name="Holtgrawe D."/>
            <person name="Capella-Gutierrez S."/>
            <person name="Zakrzewski F."/>
            <person name="Tafer H."/>
            <person name="Rupp O."/>
            <person name="Sorensen T.R."/>
            <person name="Stracke R."/>
            <person name="Reinhardt R."/>
            <person name="Goesmann A."/>
            <person name="Kraft T."/>
            <person name="Schulz B."/>
            <person name="Stadler P.F."/>
            <person name="Schmidt T."/>
            <person name="Gabaldon T."/>
            <person name="Lehrach H."/>
            <person name="Weisshaar B."/>
            <person name="Himmelbauer H."/>
        </authorList>
    </citation>
    <scope>NUCLEOTIDE SEQUENCE [LARGE SCALE GENOMIC DNA]</scope>
    <source>
        <tissue evidence="2">Taproot</tissue>
    </source>
</reference>
<proteinExistence type="predicted"/>
<feature type="compositionally biased region" description="Acidic residues" evidence="1">
    <location>
        <begin position="117"/>
        <end position="129"/>
    </location>
</feature>
<dbReference type="EMBL" id="KQ122892">
    <property type="protein sequence ID" value="KMS64776.1"/>
    <property type="molecule type" value="Genomic_DNA"/>
</dbReference>
<dbReference type="Proteomes" id="UP000035740">
    <property type="component" value="Unassembled WGS sequence"/>
</dbReference>
<name>A0A0J7YME0_BETVV</name>
<evidence type="ECO:0000313" key="3">
    <source>
        <dbReference type="Proteomes" id="UP000035740"/>
    </source>
</evidence>
<organism evidence="2 3">
    <name type="scientific">Beta vulgaris subsp. vulgaris</name>
    <name type="common">Beet</name>
    <dbReference type="NCBI Taxonomy" id="3555"/>
    <lineage>
        <taxon>Eukaryota</taxon>
        <taxon>Viridiplantae</taxon>
        <taxon>Streptophyta</taxon>
        <taxon>Embryophyta</taxon>
        <taxon>Tracheophyta</taxon>
        <taxon>Spermatophyta</taxon>
        <taxon>Magnoliopsida</taxon>
        <taxon>eudicotyledons</taxon>
        <taxon>Gunneridae</taxon>
        <taxon>Pentapetalae</taxon>
        <taxon>Caryophyllales</taxon>
        <taxon>Chenopodiaceae</taxon>
        <taxon>Betoideae</taxon>
        <taxon>Beta</taxon>
    </lineage>
</organism>
<protein>
    <submittedName>
        <fullName evidence="2">Uncharacterized protein</fullName>
    </submittedName>
</protein>
<evidence type="ECO:0000256" key="1">
    <source>
        <dbReference type="SAM" id="MobiDB-lite"/>
    </source>
</evidence>
<dbReference type="Gramene" id="KMS64776">
    <property type="protein sequence ID" value="KMS64776"/>
    <property type="gene ID" value="BVRB_042780"/>
</dbReference>
<dbReference type="AlphaFoldDB" id="A0A0J7YME0"/>
<feature type="non-terminal residue" evidence="2">
    <location>
        <position position="167"/>
    </location>
</feature>
<feature type="compositionally biased region" description="Basic and acidic residues" evidence="1">
    <location>
        <begin position="69"/>
        <end position="106"/>
    </location>
</feature>
<feature type="compositionally biased region" description="Polar residues" evidence="1">
    <location>
        <begin position="1"/>
        <end position="25"/>
    </location>
</feature>
<keyword evidence="3" id="KW-1185">Reference proteome</keyword>